<dbReference type="PANTHER" id="PTHR30373">
    <property type="entry name" value="UPF0603 PROTEIN YGCG"/>
    <property type="match status" value="1"/>
</dbReference>
<dbReference type="Pfam" id="PF04536">
    <property type="entry name" value="TPM_phosphatase"/>
    <property type="match status" value="1"/>
</dbReference>
<dbReference type="Gene3D" id="3.10.310.50">
    <property type="match status" value="1"/>
</dbReference>
<keyword evidence="3" id="KW-1185">Reference proteome</keyword>
<dbReference type="AlphaFoldDB" id="A0A562TGP2"/>
<organism evidence="2 3">
    <name type="scientific">Chitinophaga japonensis</name>
    <name type="common">Flexibacter japonensis</name>
    <dbReference type="NCBI Taxonomy" id="104662"/>
    <lineage>
        <taxon>Bacteria</taxon>
        <taxon>Pseudomonadati</taxon>
        <taxon>Bacteroidota</taxon>
        <taxon>Chitinophagia</taxon>
        <taxon>Chitinophagales</taxon>
        <taxon>Chitinophagaceae</taxon>
        <taxon>Chitinophaga</taxon>
    </lineage>
</organism>
<evidence type="ECO:0000313" key="3">
    <source>
        <dbReference type="Proteomes" id="UP000316778"/>
    </source>
</evidence>
<protein>
    <submittedName>
        <fullName evidence="2">TLP18.3/Psb32/MOLO-1 phosphatase superfamily protein</fullName>
    </submittedName>
</protein>
<reference evidence="2 3" key="1">
    <citation type="journal article" date="2013" name="Stand. Genomic Sci.">
        <title>Genomic Encyclopedia of Type Strains, Phase I: The one thousand microbial genomes (KMG-I) project.</title>
        <authorList>
            <person name="Kyrpides N.C."/>
            <person name="Woyke T."/>
            <person name="Eisen J.A."/>
            <person name="Garrity G."/>
            <person name="Lilburn T.G."/>
            <person name="Beck B.J."/>
            <person name="Whitman W.B."/>
            <person name="Hugenholtz P."/>
            <person name="Klenk H.P."/>
        </authorList>
    </citation>
    <scope>NUCLEOTIDE SEQUENCE [LARGE SCALE GENOMIC DNA]</scope>
    <source>
        <strain evidence="2 3">DSM 13484</strain>
    </source>
</reference>
<dbReference type="InterPro" id="IPR007621">
    <property type="entry name" value="TPM_dom"/>
</dbReference>
<comment type="caution">
    <text evidence="2">The sequence shown here is derived from an EMBL/GenBank/DDBJ whole genome shotgun (WGS) entry which is preliminary data.</text>
</comment>
<evidence type="ECO:0000313" key="2">
    <source>
        <dbReference type="EMBL" id="TWI92404.1"/>
    </source>
</evidence>
<name>A0A562TGP2_CHIJA</name>
<dbReference type="EMBL" id="VLLG01000002">
    <property type="protein sequence ID" value="TWI92404.1"/>
    <property type="molecule type" value="Genomic_DNA"/>
</dbReference>
<accession>A0A562TGP2</accession>
<dbReference type="PANTHER" id="PTHR30373:SF8">
    <property type="entry name" value="BLL7265 PROTEIN"/>
    <property type="match status" value="1"/>
</dbReference>
<sequence length="152" mass="17552">MRLFPFNKKELLQEAEKNRLVQAIRSAERLTSGEIRLFVESRCAYVDPMDRAQEIFLSLGMEKTRQRNGVLLYIALKDHQFAILGDQGIHEKVGNTFWQKEALLLKQHFTQSRVVEGMETCIKEIGESLQLHFPYSSGEDENELPDDIILGK</sequence>
<gene>
    <name evidence="2" type="ORF">LX66_1793</name>
</gene>
<dbReference type="Proteomes" id="UP000316778">
    <property type="component" value="Unassembled WGS sequence"/>
</dbReference>
<dbReference type="OrthoDB" id="9786161at2"/>
<dbReference type="RefSeq" id="WP_145711913.1">
    <property type="nucleotide sequence ID" value="NZ_BAAAFY010000001.1"/>
</dbReference>
<feature type="domain" description="TPM" evidence="1">
    <location>
        <begin position="9"/>
        <end position="126"/>
    </location>
</feature>
<evidence type="ECO:0000259" key="1">
    <source>
        <dbReference type="Pfam" id="PF04536"/>
    </source>
</evidence>
<proteinExistence type="predicted"/>